<dbReference type="InterPro" id="IPR036388">
    <property type="entry name" value="WH-like_DNA-bd_sf"/>
</dbReference>
<sequence length="260" mass="28676">MLLDTAAKIENETDPDCLWQAAREGLGTAGIDHMVYITVGNDFSDLFVRTTVKELYHERPPREDPFLRYCCESYEVILAGAAFVDRHPYISPEERAFIERAATFGFNAALAIPMRLMGADRFGGFIIGNGQSAVDFQRTIVPRTEELRLFCMIVHRRLEELIPRADRPARTERPALVARALPAAFDQLTPRETEVILMLAQGKTRAQSARICGISIHTLSDYAKQGYRKLGVTSAAAAAALLLEEAGGLPGVAPSGRRSP</sequence>
<proteinExistence type="predicted"/>
<dbReference type="SUPFAM" id="SSF75516">
    <property type="entry name" value="Pheromone-binding domain of LuxR-like quorum-sensing transcription factors"/>
    <property type="match status" value="1"/>
</dbReference>
<dbReference type="Pfam" id="PF03472">
    <property type="entry name" value="Autoind_bind"/>
    <property type="match status" value="1"/>
</dbReference>
<keyword evidence="1" id="KW-0805">Transcription regulation</keyword>
<dbReference type="InterPro" id="IPR000792">
    <property type="entry name" value="Tscrpt_reg_LuxR_C"/>
</dbReference>
<dbReference type="PRINTS" id="PR00038">
    <property type="entry name" value="HTHLUXR"/>
</dbReference>
<name>A0A975JCD9_9RHOB</name>
<dbReference type="SMART" id="SM00421">
    <property type="entry name" value="HTH_LUXR"/>
    <property type="match status" value="1"/>
</dbReference>
<organism evidence="5 6">
    <name type="scientific">Sulfitobacter albidus</name>
    <dbReference type="NCBI Taxonomy" id="2829501"/>
    <lineage>
        <taxon>Bacteria</taxon>
        <taxon>Pseudomonadati</taxon>
        <taxon>Pseudomonadota</taxon>
        <taxon>Alphaproteobacteria</taxon>
        <taxon>Rhodobacterales</taxon>
        <taxon>Roseobacteraceae</taxon>
        <taxon>Sulfitobacter</taxon>
    </lineage>
</organism>
<protein>
    <submittedName>
        <fullName evidence="5">Autoinducer binding domain-containing protein</fullName>
    </submittedName>
</protein>
<evidence type="ECO:0000313" key="5">
    <source>
        <dbReference type="EMBL" id="QUJ75762.1"/>
    </source>
</evidence>
<dbReference type="KEGG" id="sual:KDD17_12490"/>
<evidence type="ECO:0000256" key="3">
    <source>
        <dbReference type="ARBA" id="ARBA00023163"/>
    </source>
</evidence>
<dbReference type="InterPro" id="IPR005143">
    <property type="entry name" value="TF_LuxR_autoind-bd_dom"/>
</dbReference>
<keyword evidence="3" id="KW-0804">Transcription</keyword>
<accession>A0A975JCD9</accession>
<dbReference type="AlphaFoldDB" id="A0A975JCD9"/>
<dbReference type="CDD" id="cd06170">
    <property type="entry name" value="LuxR_C_like"/>
    <property type="match status" value="1"/>
</dbReference>
<dbReference type="Proteomes" id="UP000683291">
    <property type="component" value="Chromosome 1"/>
</dbReference>
<gene>
    <name evidence="5" type="ORF">KDD17_12490</name>
</gene>
<dbReference type="InterPro" id="IPR036693">
    <property type="entry name" value="TF_LuxR_autoind-bd_dom_sf"/>
</dbReference>
<dbReference type="Gene3D" id="3.30.450.80">
    <property type="entry name" value="Transcription factor LuxR-like, autoinducer-binding domain"/>
    <property type="match status" value="1"/>
</dbReference>
<reference evidence="5" key="1">
    <citation type="submission" date="2021-04" db="EMBL/GenBank/DDBJ databases">
        <title>Complete genome sequence for Sulfitobacter sp. strain JK7-1.</title>
        <authorList>
            <person name="Park S.-J."/>
        </authorList>
    </citation>
    <scope>NUCLEOTIDE SEQUENCE</scope>
    <source>
        <strain evidence="5">JK7-1</strain>
    </source>
</reference>
<dbReference type="Pfam" id="PF00196">
    <property type="entry name" value="GerE"/>
    <property type="match status" value="1"/>
</dbReference>
<dbReference type="GO" id="GO:0006355">
    <property type="term" value="P:regulation of DNA-templated transcription"/>
    <property type="evidence" value="ECO:0007669"/>
    <property type="project" value="InterPro"/>
</dbReference>
<dbReference type="PROSITE" id="PS50043">
    <property type="entry name" value="HTH_LUXR_2"/>
    <property type="match status" value="1"/>
</dbReference>
<keyword evidence="6" id="KW-1185">Reference proteome</keyword>
<evidence type="ECO:0000259" key="4">
    <source>
        <dbReference type="PROSITE" id="PS50043"/>
    </source>
</evidence>
<evidence type="ECO:0000256" key="1">
    <source>
        <dbReference type="ARBA" id="ARBA00023015"/>
    </source>
</evidence>
<evidence type="ECO:0000313" key="6">
    <source>
        <dbReference type="Proteomes" id="UP000683291"/>
    </source>
</evidence>
<dbReference type="EMBL" id="CP073581">
    <property type="protein sequence ID" value="QUJ75762.1"/>
    <property type="molecule type" value="Genomic_DNA"/>
</dbReference>
<keyword evidence="2" id="KW-0238">DNA-binding</keyword>
<dbReference type="PANTHER" id="PTHR44688">
    <property type="entry name" value="DNA-BINDING TRANSCRIPTIONAL ACTIVATOR DEVR_DOSR"/>
    <property type="match status" value="1"/>
</dbReference>
<dbReference type="SUPFAM" id="SSF46894">
    <property type="entry name" value="C-terminal effector domain of the bipartite response regulators"/>
    <property type="match status" value="1"/>
</dbReference>
<dbReference type="RefSeq" id="WP_212703963.1">
    <property type="nucleotide sequence ID" value="NZ_CP073581.1"/>
</dbReference>
<dbReference type="PANTHER" id="PTHR44688:SF16">
    <property type="entry name" value="DNA-BINDING TRANSCRIPTIONAL ACTIVATOR DEVR_DOSR"/>
    <property type="match status" value="1"/>
</dbReference>
<dbReference type="GO" id="GO:0003677">
    <property type="term" value="F:DNA binding"/>
    <property type="evidence" value="ECO:0007669"/>
    <property type="project" value="UniProtKB-KW"/>
</dbReference>
<dbReference type="Gene3D" id="1.10.10.10">
    <property type="entry name" value="Winged helix-like DNA-binding domain superfamily/Winged helix DNA-binding domain"/>
    <property type="match status" value="1"/>
</dbReference>
<evidence type="ECO:0000256" key="2">
    <source>
        <dbReference type="ARBA" id="ARBA00023125"/>
    </source>
</evidence>
<feature type="domain" description="HTH luxR-type" evidence="4">
    <location>
        <begin position="181"/>
        <end position="246"/>
    </location>
</feature>
<dbReference type="InterPro" id="IPR016032">
    <property type="entry name" value="Sig_transdc_resp-reg_C-effctor"/>
</dbReference>